<dbReference type="InterPro" id="IPR003953">
    <property type="entry name" value="FAD-dep_OxRdtase_2_FAD-bd"/>
</dbReference>
<evidence type="ECO:0000259" key="6">
    <source>
        <dbReference type="Pfam" id="PF00890"/>
    </source>
</evidence>
<evidence type="ECO:0000256" key="5">
    <source>
        <dbReference type="SAM" id="Phobius"/>
    </source>
</evidence>
<dbReference type="Pfam" id="PF00890">
    <property type="entry name" value="FAD_binding_2"/>
    <property type="match status" value="1"/>
</dbReference>
<keyword evidence="2" id="KW-0285">Flavoprotein</keyword>
<keyword evidence="4" id="KW-0560">Oxidoreductase</keyword>
<accession>A0A177B5G0</accession>
<dbReference type="PANTHER" id="PTHR43400">
    <property type="entry name" value="FUMARATE REDUCTASE"/>
    <property type="match status" value="1"/>
</dbReference>
<dbReference type="GO" id="GO:0010181">
    <property type="term" value="F:FMN binding"/>
    <property type="evidence" value="ECO:0007669"/>
    <property type="project" value="InterPro"/>
</dbReference>
<dbReference type="AlphaFoldDB" id="A0A177B5G0"/>
<dbReference type="SUPFAM" id="SSF51905">
    <property type="entry name" value="FAD/NAD(P)-binding domain"/>
    <property type="match status" value="1"/>
</dbReference>
<protein>
    <submittedName>
        <fullName evidence="7">NADH-dependent fumarate reductase</fullName>
    </submittedName>
</protein>
<dbReference type="EMBL" id="LWCA01000271">
    <property type="protein sequence ID" value="OAF69505.1"/>
    <property type="molecule type" value="Genomic_DNA"/>
</dbReference>
<evidence type="ECO:0000313" key="8">
    <source>
        <dbReference type="Proteomes" id="UP000078046"/>
    </source>
</evidence>
<dbReference type="Gene3D" id="3.50.50.60">
    <property type="entry name" value="FAD/NAD(P)-binding domain"/>
    <property type="match status" value="1"/>
</dbReference>
<dbReference type="SUPFAM" id="SSF56425">
    <property type="entry name" value="Succinate dehydrogenase/fumarate reductase flavoprotein, catalytic domain"/>
    <property type="match status" value="1"/>
</dbReference>
<gene>
    <name evidence="7" type="ORF">A3Q56_02754</name>
</gene>
<dbReference type="InterPro" id="IPR050315">
    <property type="entry name" value="FAD-oxidoreductase_2"/>
</dbReference>
<keyword evidence="5" id="KW-0472">Membrane</keyword>
<dbReference type="NCBIfam" id="TIGR01813">
    <property type="entry name" value="flavo_cyto_c"/>
    <property type="match status" value="1"/>
</dbReference>
<evidence type="ECO:0000256" key="2">
    <source>
        <dbReference type="ARBA" id="ARBA00022630"/>
    </source>
</evidence>
<organism evidence="7 8">
    <name type="scientific">Intoshia linei</name>
    <dbReference type="NCBI Taxonomy" id="1819745"/>
    <lineage>
        <taxon>Eukaryota</taxon>
        <taxon>Metazoa</taxon>
        <taxon>Spiralia</taxon>
        <taxon>Lophotrochozoa</taxon>
        <taxon>Mesozoa</taxon>
        <taxon>Orthonectida</taxon>
        <taxon>Rhopaluridae</taxon>
        <taxon>Intoshia</taxon>
    </lineage>
</organism>
<keyword evidence="8" id="KW-1185">Reference proteome</keyword>
<dbReference type="InterPro" id="IPR010960">
    <property type="entry name" value="Flavocytochrome_c"/>
</dbReference>
<sequence>MCNYGVIIYSILISLIVLLAQTEEIREIAIIGGGLSGIISTIVAAENGKSVVLCEKESHLGGNSAKATSGINAANTVQQDFEGIDDDFTSFENDTKKSGVKLNEALVKILTYNSAEALKFLEDRINYSFDDVVKLGGHSQRRTHRFKSDENSGKPKPVGFTIMTLLINSVNENIKTGKYNIKIVKNCRLSRVKKIDDYYILYADDMTLRANSIIFTSGGFGNDHDKDSLIEKYAQKLNYLPTTNGKWTTGDGMKILESMGADLIDMDKIQIHPTGFLQMEQAESNIAFLAPESLRGCGAKLILKNGKRFVDELEKRNVVTAAIFEKGFSIKENNPRKGAYIVISSEDAECFGKSYIEFYVKLKRMMGPYNSQEIENIVANGEKFEFEYSKKIDQNTKYYLGLISPVIHYCMGGVKIDENAKVIDRDSTSNVLSGIFAAGEVTGGIHGENRLGGNSLLDCVVFGKIAATSAVNYVDKFKKNHMEL</sequence>
<name>A0A177B5G0_9BILA</name>
<keyword evidence="3" id="KW-0274">FAD</keyword>
<evidence type="ECO:0000256" key="3">
    <source>
        <dbReference type="ARBA" id="ARBA00022827"/>
    </source>
</evidence>
<keyword evidence="5" id="KW-1133">Transmembrane helix</keyword>
<evidence type="ECO:0000313" key="7">
    <source>
        <dbReference type="EMBL" id="OAF69505.1"/>
    </source>
</evidence>
<reference evidence="7 8" key="1">
    <citation type="submission" date="2016-04" db="EMBL/GenBank/DDBJ databases">
        <title>The genome of Intoshia linei affirms orthonectids as highly simplified spiralians.</title>
        <authorList>
            <person name="Mikhailov K.V."/>
            <person name="Slusarev G.S."/>
            <person name="Nikitin M.A."/>
            <person name="Logacheva M.D."/>
            <person name="Penin A."/>
            <person name="Aleoshin V."/>
            <person name="Panchin Y.V."/>
        </authorList>
    </citation>
    <scope>NUCLEOTIDE SEQUENCE [LARGE SCALE GENOMIC DNA]</scope>
    <source>
        <strain evidence="7">Intl2013</strain>
        <tissue evidence="7">Whole animal</tissue>
    </source>
</reference>
<evidence type="ECO:0000256" key="1">
    <source>
        <dbReference type="ARBA" id="ARBA00001974"/>
    </source>
</evidence>
<dbReference type="GO" id="GO:0016491">
    <property type="term" value="F:oxidoreductase activity"/>
    <property type="evidence" value="ECO:0007669"/>
    <property type="project" value="UniProtKB-KW"/>
</dbReference>
<comment type="caution">
    <text evidence="7">The sequence shown here is derived from an EMBL/GenBank/DDBJ whole genome shotgun (WGS) entry which is preliminary data.</text>
</comment>
<dbReference type="Proteomes" id="UP000078046">
    <property type="component" value="Unassembled WGS sequence"/>
</dbReference>
<keyword evidence="5" id="KW-0812">Transmembrane</keyword>
<proteinExistence type="predicted"/>
<dbReference type="InterPro" id="IPR027477">
    <property type="entry name" value="Succ_DH/fumarate_Rdtase_cat_sf"/>
</dbReference>
<dbReference type="OrthoDB" id="71672at2759"/>
<dbReference type="InterPro" id="IPR036188">
    <property type="entry name" value="FAD/NAD-bd_sf"/>
</dbReference>
<dbReference type="Gene3D" id="3.90.700.10">
    <property type="entry name" value="Succinate dehydrogenase/fumarate reductase flavoprotein, catalytic domain"/>
    <property type="match status" value="1"/>
</dbReference>
<evidence type="ECO:0000256" key="4">
    <source>
        <dbReference type="ARBA" id="ARBA00023002"/>
    </source>
</evidence>
<dbReference type="PANTHER" id="PTHR43400:SF7">
    <property type="entry name" value="FAD-DEPENDENT OXIDOREDUCTASE 2 FAD BINDING DOMAIN-CONTAINING PROTEIN"/>
    <property type="match status" value="1"/>
</dbReference>
<feature type="domain" description="FAD-dependent oxidoreductase 2 FAD-binding" evidence="6">
    <location>
        <begin position="28"/>
        <end position="456"/>
    </location>
</feature>
<feature type="transmembrane region" description="Helical" evidence="5">
    <location>
        <begin position="6"/>
        <end position="21"/>
    </location>
</feature>
<comment type="cofactor">
    <cofactor evidence="1">
        <name>FAD</name>
        <dbReference type="ChEBI" id="CHEBI:57692"/>
    </cofactor>
</comment>